<dbReference type="AlphaFoldDB" id="A0A023D6P4"/>
<dbReference type="Proteomes" id="UP000019760">
    <property type="component" value="Unassembled WGS sequence"/>
</dbReference>
<comment type="caution">
    <text evidence="1">The sequence shown here is derived from an EMBL/GenBank/DDBJ whole genome shotgun (WGS) entry which is preliminary data.</text>
</comment>
<protein>
    <recommendedName>
        <fullName evidence="3">Phage recombination protein Bet</fullName>
    </recommendedName>
</protein>
<dbReference type="OrthoDB" id="149299at2"/>
<name>A0A023D6P4_ACIMT</name>
<accession>A0A023D6P4</accession>
<evidence type="ECO:0000313" key="2">
    <source>
        <dbReference type="Proteomes" id="UP000019760"/>
    </source>
</evidence>
<keyword evidence="2" id="KW-1185">Reference proteome</keyword>
<reference evidence="1 2" key="2">
    <citation type="journal article" date="2014" name="FEMS Microbiol. Lett.">
        <title>Draft genomic DNA sequence of the facultatively methylotrophic bacterium Acidomonas methanolica type strain MB58.</title>
        <authorList>
            <person name="Higashiura N."/>
            <person name="Hadano H."/>
            <person name="Hirakawa H."/>
            <person name="Matsutani M."/>
            <person name="Takabe S."/>
            <person name="Matsushita K."/>
            <person name="Azuma Y."/>
        </authorList>
    </citation>
    <scope>NUCLEOTIDE SEQUENCE [LARGE SCALE GENOMIC DNA]</scope>
    <source>
        <strain evidence="1 2">MB58</strain>
    </source>
</reference>
<sequence length="251" mass="27429">MSDIVVRQSQAVATTNADTWRASTDAASMCKEIVIKRAIDLQGRKYVPVEGWQAIAIAHGCVASAENVRRVDGGVAADGVIRRMVDSHEIARAEGFVGEDETTWYGGKDKWGKIKPKRPDYAIRAMAQTRAISRACRSAFAHVIVLMDVGLETTPYEEMAPVYEDAAPTAATAARPVDHVTRYAAWCAKAAKPEHCIQMRQKFTADVAAAEKAGTPVSDEIQNRVFEMIEARQDELAAAFAPEQDEEHVPA</sequence>
<organism evidence="1 2">
    <name type="scientific">Acidomonas methanolica NBRC 104435</name>
    <dbReference type="NCBI Taxonomy" id="1231351"/>
    <lineage>
        <taxon>Bacteria</taxon>
        <taxon>Pseudomonadati</taxon>
        <taxon>Pseudomonadota</taxon>
        <taxon>Alphaproteobacteria</taxon>
        <taxon>Acetobacterales</taxon>
        <taxon>Acetobacteraceae</taxon>
        <taxon>Acidomonas</taxon>
    </lineage>
</organism>
<proteinExistence type="predicted"/>
<evidence type="ECO:0000313" key="1">
    <source>
        <dbReference type="EMBL" id="GAJ29832.1"/>
    </source>
</evidence>
<dbReference type="EMBL" id="BAND01000083">
    <property type="protein sequence ID" value="GAJ29832.1"/>
    <property type="molecule type" value="Genomic_DNA"/>
</dbReference>
<dbReference type="RefSeq" id="WP_052512025.1">
    <property type="nucleotide sequence ID" value="NZ_BAND01000083.1"/>
</dbReference>
<reference evidence="2" key="1">
    <citation type="journal article" date="2014" name="FEMS Microbiol. Lett.">
        <title>Draft Genomic DNA Sequence of the Facultatively Methylotrophic Bacterium Acidomonas methanolica type strain MB58.</title>
        <authorList>
            <person name="Higashiura N."/>
            <person name="Hadano H."/>
            <person name="Hirakawa H."/>
            <person name="Matsutani M."/>
            <person name="Takabe S."/>
            <person name="Matsushita K."/>
            <person name="Azuma Y."/>
        </authorList>
    </citation>
    <scope>NUCLEOTIDE SEQUENCE [LARGE SCALE GENOMIC DNA]</scope>
    <source>
        <strain evidence="2">MB58</strain>
    </source>
</reference>
<gene>
    <name evidence="1" type="ORF">Amme_083_007</name>
</gene>
<evidence type="ECO:0008006" key="3">
    <source>
        <dbReference type="Google" id="ProtNLM"/>
    </source>
</evidence>